<keyword evidence="3" id="KW-1185">Reference proteome</keyword>
<organism evidence="2 3">
    <name type="scientific">Asticcacaulis taihuensis</name>
    <dbReference type="NCBI Taxonomy" id="260084"/>
    <lineage>
        <taxon>Bacteria</taxon>
        <taxon>Pseudomonadati</taxon>
        <taxon>Pseudomonadota</taxon>
        <taxon>Alphaproteobacteria</taxon>
        <taxon>Caulobacterales</taxon>
        <taxon>Caulobacteraceae</taxon>
        <taxon>Asticcacaulis</taxon>
    </lineage>
</organism>
<feature type="compositionally biased region" description="Basic and acidic residues" evidence="1">
    <location>
        <begin position="145"/>
        <end position="161"/>
    </location>
</feature>
<sequence length="161" mass="16900">MTDTPTSDESPVAAAFQGGDRAPSITPQGQAMNQSWSEPERVRAVSKAPGEQGLTSDADAPDDGPSQMGGYGMEPPHSHPGNRPHEGGDPALDGDAQYGASPLRSARYDENHDANADMAEGKARSGHHGAQARYPNSCDVIDGPTGHDEQQQSRDLAKNGR</sequence>
<evidence type="ECO:0000313" key="2">
    <source>
        <dbReference type="EMBL" id="SCW68986.1"/>
    </source>
</evidence>
<dbReference type="AlphaFoldDB" id="A0A1G4SIV5"/>
<dbReference type="EMBL" id="FMTS01000004">
    <property type="protein sequence ID" value="SCW68986.1"/>
    <property type="molecule type" value="Genomic_DNA"/>
</dbReference>
<dbReference type="STRING" id="260084.SAMN02927928_2741"/>
<accession>A0A1G4SIV5</accession>
<name>A0A1G4SIV5_9CAUL</name>
<gene>
    <name evidence="2" type="ORF">SAMN02927928_2741</name>
</gene>
<reference evidence="3" key="1">
    <citation type="submission" date="2016-10" db="EMBL/GenBank/DDBJ databases">
        <authorList>
            <person name="Varghese N."/>
            <person name="Submissions S."/>
        </authorList>
    </citation>
    <scope>NUCLEOTIDE SEQUENCE [LARGE SCALE GENOMIC DNA]</scope>
    <source>
        <strain evidence="3">CGMCC 1.3431</strain>
    </source>
</reference>
<protein>
    <submittedName>
        <fullName evidence="2">Uncharacterized protein</fullName>
    </submittedName>
</protein>
<feature type="region of interest" description="Disordered" evidence="1">
    <location>
        <begin position="1"/>
        <end position="161"/>
    </location>
</feature>
<feature type="compositionally biased region" description="Polar residues" evidence="1">
    <location>
        <begin position="25"/>
        <end position="37"/>
    </location>
</feature>
<proteinExistence type="predicted"/>
<evidence type="ECO:0000313" key="3">
    <source>
        <dbReference type="Proteomes" id="UP000199150"/>
    </source>
</evidence>
<evidence type="ECO:0000256" key="1">
    <source>
        <dbReference type="SAM" id="MobiDB-lite"/>
    </source>
</evidence>
<feature type="compositionally biased region" description="Basic and acidic residues" evidence="1">
    <location>
        <begin position="106"/>
        <end position="123"/>
    </location>
</feature>
<dbReference type="Proteomes" id="UP000199150">
    <property type="component" value="Unassembled WGS sequence"/>
</dbReference>